<dbReference type="RefSeq" id="WP_168811133.1">
    <property type="nucleotide sequence ID" value="NZ_CP051205.1"/>
</dbReference>
<proteinExistence type="predicted"/>
<dbReference type="SUPFAM" id="SSF52540">
    <property type="entry name" value="P-loop containing nucleoside triphosphate hydrolases"/>
    <property type="match status" value="1"/>
</dbReference>
<dbReference type="Pfam" id="PF09848">
    <property type="entry name" value="SLFN-g3_helicase"/>
    <property type="match status" value="1"/>
</dbReference>
<dbReference type="EMBL" id="CP051205">
    <property type="protein sequence ID" value="QJB35761.1"/>
    <property type="molecule type" value="Genomic_DNA"/>
</dbReference>
<accession>A0AAE7DAC9</accession>
<feature type="domain" description="Schlafen group 3-like DNA/RNA helicase" evidence="2">
    <location>
        <begin position="186"/>
        <end position="553"/>
    </location>
</feature>
<dbReference type="InterPro" id="IPR039418">
    <property type="entry name" value="LexA-like"/>
</dbReference>
<organism evidence="3 4">
    <name type="scientific">Chitinophaga oryzae</name>
    <dbReference type="NCBI Taxonomy" id="2725414"/>
    <lineage>
        <taxon>Bacteria</taxon>
        <taxon>Pseudomonadati</taxon>
        <taxon>Bacteroidota</taxon>
        <taxon>Chitinophagia</taxon>
        <taxon>Chitinophagales</taxon>
        <taxon>Chitinophagaceae</taxon>
        <taxon>Chitinophaga</taxon>
    </lineage>
</organism>
<dbReference type="Pfam" id="PF00717">
    <property type="entry name" value="Peptidase_S24"/>
    <property type="match status" value="1"/>
</dbReference>
<dbReference type="KEGG" id="coy:HF329_32455"/>
<dbReference type="InterPro" id="IPR027417">
    <property type="entry name" value="P-loop_NTPase"/>
</dbReference>
<dbReference type="InterPro" id="IPR036286">
    <property type="entry name" value="LexA/Signal_pep-like_sf"/>
</dbReference>
<dbReference type="AlphaFoldDB" id="A0AAE7DAC9"/>
<dbReference type="CDD" id="cd10439">
    <property type="entry name" value="GIY-YIG_COG3410"/>
    <property type="match status" value="1"/>
</dbReference>
<dbReference type="Proteomes" id="UP000502421">
    <property type="component" value="Chromosome"/>
</dbReference>
<evidence type="ECO:0000259" key="1">
    <source>
        <dbReference type="Pfam" id="PF00717"/>
    </source>
</evidence>
<name>A0AAE7DAC9_9BACT</name>
<feature type="domain" description="Peptidase S24/S26A/S26B/S26C" evidence="1">
    <location>
        <begin position="586"/>
        <end position="662"/>
    </location>
</feature>
<dbReference type="CDD" id="cd06529">
    <property type="entry name" value="S24_LexA-like"/>
    <property type="match status" value="1"/>
</dbReference>
<dbReference type="Gene3D" id="3.40.50.300">
    <property type="entry name" value="P-loop containing nucleotide triphosphate hydrolases"/>
    <property type="match status" value="1"/>
</dbReference>
<gene>
    <name evidence="3" type="ORF">HF329_32455</name>
</gene>
<dbReference type="InterPro" id="IPR015927">
    <property type="entry name" value="Peptidase_S24_S26A/B/C"/>
</dbReference>
<evidence type="ECO:0000259" key="2">
    <source>
        <dbReference type="Pfam" id="PF09848"/>
    </source>
</evidence>
<evidence type="ECO:0000313" key="4">
    <source>
        <dbReference type="Proteomes" id="UP000502421"/>
    </source>
</evidence>
<dbReference type="InterPro" id="IPR018647">
    <property type="entry name" value="SLFN_3-like_DNA/RNA_helicase"/>
</dbReference>
<sequence>MKKPQDYAIRKLGFSPSAIKKLSEDPFTDEFWPVVYLLKEKDKKNALAYVGETYDVTKRLTTHLGHPEKSKLQEAYLISGNKFNKSATLDIEAYCIKYLAGDGKYKLLNGNLGISDHNYYQKEELYYKIFESIWEEFRSLGIAVQALGEISNSTLFKYSPYKTLSPEQTQSLIMILESLLEDRHKRVVIEGGAGSGKTVLAVFLFKLLHTAKEDFNFSIFGESDMRIVELVNLLKQKLPNPKMALVIPVDSFRATVKKIFRHVDGLDAGMVVGPADLSRNYYDIVLVDEAHRLRRRENLGSYFGRFDEVCSKLGFDSVKNDELDWVIKQSDRSVFFYDEFQSIKPSDVLQERFDMLKNGENVKTAFLNSQFRVKGGLKYVRFIDGLLTGRPVEGKKMKWFKKYDFWIFHDLEQMITHIKEKNDKERLARVVAGFAWPWSSKKNKKAIDIKIGQLELKWNSTTKDWINSRNAMNEVGCIHTVQGYDLNYTGVIFGNEIGYDKEKGEIIVRKENYHDRNGKNGVKNPEQLKNFIINIYKTLMLRGIKGTYVYICDEALREYFTRYIPSYEEILASTEKKVIPFKNSVPLINLKVAAGGFSEQQQFDNEEERYPVPDDLKLSDDHFACQVVGKSMNKLIPNGAVCLFRRYTGGTREGKVVLVSHTSIQDADFGSGYTVKIYHSEKTFHPDGTWKHHRIILKPSSTDKSYKDIVLEDDELSSLQVIGIFEQVLD</sequence>
<protein>
    <submittedName>
        <fullName evidence="3">DUF2075 domain-containing protein</fullName>
    </submittedName>
</protein>
<reference evidence="4" key="1">
    <citation type="submission" date="2020-04" db="EMBL/GenBank/DDBJ databases">
        <authorList>
            <person name="Kittiwongwattana C."/>
        </authorList>
    </citation>
    <scope>NUCLEOTIDE SEQUENCE [LARGE SCALE GENOMIC DNA]</scope>
    <source>
        <strain evidence="4">1310</strain>
    </source>
</reference>
<dbReference type="Gene3D" id="2.10.109.10">
    <property type="entry name" value="Umud Fragment, subunit A"/>
    <property type="match status" value="1"/>
</dbReference>
<evidence type="ECO:0000313" key="3">
    <source>
        <dbReference type="EMBL" id="QJB35761.1"/>
    </source>
</evidence>
<dbReference type="SUPFAM" id="SSF51306">
    <property type="entry name" value="LexA/Signal peptidase"/>
    <property type="match status" value="1"/>
</dbReference>